<dbReference type="GO" id="GO:0005737">
    <property type="term" value="C:cytoplasm"/>
    <property type="evidence" value="ECO:0007669"/>
    <property type="project" value="TreeGrafter"/>
</dbReference>
<dbReference type="Pfam" id="PF00293">
    <property type="entry name" value="NUDIX"/>
    <property type="match status" value="1"/>
</dbReference>
<evidence type="ECO:0000256" key="4">
    <source>
        <dbReference type="ARBA" id="ARBA00022801"/>
    </source>
</evidence>
<dbReference type="PRINTS" id="PR01402">
    <property type="entry name" value="MUTATORMUTX"/>
</dbReference>
<dbReference type="SUPFAM" id="SSF55811">
    <property type="entry name" value="Nudix"/>
    <property type="match status" value="1"/>
</dbReference>
<name>A0A4Q9KF73_9ACTN</name>
<evidence type="ECO:0000256" key="1">
    <source>
        <dbReference type="ARBA" id="ARBA00001946"/>
    </source>
</evidence>
<evidence type="ECO:0000256" key="5">
    <source>
        <dbReference type="ARBA" id="ARBA00022842"/>
    </source>
</evidence>
<evidence type="ECO:0000313" key="7">
    <source>
        <dbReference type="EMBL" id="TBT86609.1"/>
    </source>
</evidence>
<dbReference type="Proteomes" id="UP000292373">
    <property type="component" value="Unassembled WGS sequence"/>
</dbReference>
<dbReference type="PANTHER" id="PTHR43758">
    <property type="entry name" value="7,8-DIHYDRO-8-OXOGUANINE TRIPHOSPHATASE"/>
    <property type="match status" value="1"/>
</dbReference>
<accession>A0A4Q9KF73</accession>
<comment type="caution">
    <text evidence="7">The sequence shown here is derived from an EMBL/GenBank/DDBJ whole genome shotgun (WGS) entry which is preliminary data.</text>
</comment>
<dbReference type="AlphaFoldDB" id="A0A4Q9KF73"/>
<evidence type="ECO:0000256" key="2">
    <source>
        <dbReference type="ARBA" id="ARBA00005582"/>
    </source>
</evidence>
<dbReference type="InterPro" id="IPR003562">
    <property type="entry name" value="Mutator_MutX_prot"/>
</dbReference>
<dbReference type="InterPro" id="IPR015797">
    <property type="entry name" value="NUDIX_hydrolase-like_dom_sf"/>
</dbReference>
<organism evidence="7 8">
    <name type="scientific">Propioniciclava sinopodophylli</name>
    <dbReference type="NCBI Taxonomy" id="1837344"/>
    <lineage>
        <taxon>Bacteria</taxon>
        <taxon>Bacillati</taxon>
        <taxon>Actinomycetota</taxon>
        <taxon>Actinomycetes</taxon>
        <taxon>Propionibacteriales</taxon>
        <taxon>Propionibacteriaceae</taxon>
        <taxon>Propioniciclava</taxon>
    </lineage>
</organism>
<keyword evidence="5" id="KW-0460">Magnesium</keyword>
<keyword evidence="4" id="KW-0378">Hydrolase</keyword>
<dbReference type="GO" id="GO:0008413">
    <property type="term" value="F:8-oxo-7,8-dihydroguanosine triphosphate pyrophosphatase activity"/>
    <property type="evidence" value="ECO:0007669"/>
    <property type="project" value="InterPro"/>
</dbReference>
<dbReference type="PROSITE" id="PS51462">
    <property type="entry name" value="NUDIX"/>
    <property type="match status" value="1"/>
</dbReference>
<dbReference type="PANTHER" id="PTHR43758:SF2">
    <property type="entry name" value="OXIDIZED PURINE NUCLEOSIDE TRIPHOSPHATE HYDROLASE"/>
    <property type="match status" value="1"/>
</dbReference>
<sequence length="162" mass="17578">MPYTPIVGTLAYVVRGDEVLLVHRTFRDGDAHLGKYNGLGGKLEPGEDVVAGMRRELREEAGIEATALRLRGTISWPGFGAGGEDWFGFVFIVDAFAGEPPASNEEGTLHWVPLANLLGGALPLWEGDPTWLPLVFDEHITQFHGVMPYADGHPAGWSVTLL</sequence>
<evidence type="ECO:0000256" key="3">
    <source>
        <dbReference type="ARBA" id="ARBA00022723"/>
    </source>
</evidence>
<dbReference type="GO" id="GO:0006281">
    <property type="term" value="P:DNA repair"/>
    <property type="evidence" value="ECO:0007669"/>
    <property type="project" value="InterPro"/>
</dbReference>
<keyword evidence="8" id="KW-1185">Reference proteome</keyword>
<dbReference type="Gene3D" id="3.90.79.10">
    <property type="entry name" value="Nucleoside Triphosphate Pyrophosphohydrolase"/>
    <property type="match status" value="1"/>
</dbReference>
<dbReference type="PROSITE" id="PS00893">
    <property type="entry name" value="NUDIX_BOX"/>
    <property type="match status" value="1"/>
</dbReference>
<dbReference type="EMBL" id="SDMQ01000003">
    <property type="protein sequence ID" value="TBT86609.1"/>
    <property type="molecule type" value="Genomic_DNA"/>
</dbReference>
<protein>
    <submittedName>
        <fullName evidence="7">8-oxo-dGTP diphosphatase</fullName>
    </submittedName>
</protein>
<evidence type="ECO:0000259" key="6">
    <source>
        <dbReference type="PROSITE" id="PS51462"/>
    </source>
</evidence>
<gene>
    <name evidence="7" type="ORF">ET989_04675</name>
</gene>
<reference evidence="7 8" key="1">
    <citation type="submission" date="2019-01" db="EMBL/GenBank/DDBJ databases">
        <title>Lactibacter flavus gen. nov., sp. nov., a novel bacterium of the family Propionibacteriaceae isolated from raw milk and dairy products.</title>
        <authorList>
            <person name="Huptas C."/>
            <person name="Wenning M."/>
            <person name="Breitenwieser F."/>
            <person name="Doll E."/>
            <person name="Von Neubeck M."/>
            <person name="Busse H.-J."/>
            <person name="Scherer S."/>
        </authorList>
    </citation>
    <scope>NUCLEOTIDE SEQUENCE [LARGE SCALE GENOMIC DNA]</scope>
    <source>
        <strain evidence="7 8">KCTC 33808</strain>
    </source>
</reference>
<feature type="domain" description="Nudix hydrolase" evidence="6">
    <location>
        <begin position="2"/>
        <end position="137"/>
    </location>
</feature>
<dbReference type="OrthoDB" id="9800186at2"/>
<comment type="similarity">
    <text evidence="2">Belongs to the Nudix hydrolase family.</text>
</comment>
<proteinExistence type="inferred from homology"/>
<dbReference type="GO" id="GO:0046872">
    <property type="term" value="F:metal ion binding"/>
    <property type="evidence" value="ECO:0007669"/>
    <property type="project" value="UniProtKB-KW"/>
</dbReference>
<dbReference type="CDD" id="cd18886">
    <property type="entry name" value="NUDIX_MutT_Nudt1"/>
    <property type="match status" value="1"/>
</dbReference>
<keyword evidence="3" id="KW-0479">Metal-binding</keyword>
<comment type="cofactor">
    <cofactor evidence="1">
        <name>Mg(2+)</name>
        <dbReference type="ChEBI" id="CHEBI:18420"/>
    </cofactor>
</comment>
<dbReference type="RefSeq" id="WP_131167394.1">
    <property type="nucleotide sequence ID" value="NZ_SDMQ01000003.1"/>
</dbReference>
<dbReference type="InterPro" id="IPR000086">
    <property type="entry name" value="NUDIX_hydrolase_dom"/>
</dbReference>
<evidence type="ECO:0000313" key="8">
    <source>
        <dbReference type="Proteomes" id="UP000292373"/>
    </source>
</evidence>
<dbReference type="InterPro" id="IPR020084">
    <property type="entry name" value="NUDIX_hydrolase_CS"/>
</dbReference>